<evidence type="ECO:0000313" key="1">
    <source>
        <dbReference type="EMBL" id="JAH31369.1"/>
    </source>
</evidence>
<dbReference type="AlphaFoldDB" id="A0A0E9RQJ4"/>
<organism evidence="1">
    <name type="scientific">Anguilla anguilla</name>
    <name type="common">European freshwater eel</name>
    <name type="synonym">Muraena anguilla</name>
    <dbReference type="NCBI Taxonomy" id="7936"/>
    <lineage>
        <taxon>Eukaryota</taxon>
        <taxon>Metazoa</taxon>
        <taxon>Chordata</taxon>
        <taxon>Craniata</taxon>
        <taxon>Vertebrata</taxon>
        <taxon>Euteleostomi</taxon>
        <taxon>Actinopterygii</taxon>
        <taxon>Neopterygii</taxon>
        <taxon>Teleostei</taxon>
        <taxon>Anguilliformes</taxon>
        <taxon>Anguillidae</taxon>
        <taxon>Anguilla</taxon>
    </lineage>
</organism>
<sequence>MCIYLSKPIFLSRVQKVAISLHALSIPGQWALFVQNIEKTCKYRNKVKGIFGRWSAKYCSIVACLICN</sequence>
<proteinExistence type="predicted"/>
<dbReference type="EMBL" id="GBXM01077208">
    <property type="protein sequence ID" value="JAH31369.1"/>
    <property type="molecule type" value="Transcribed_RNA"/>
</dbReference>
<reference evidence="1" key="2">
    <citation type="journal article" date="2015" name="Fish Shellfish Immunol.">
        <title>Early steps in the European eel (Anguilla anguilla)-Vibrio vulnificus interaction in the gills: Role of the RtxA13 toxin.</title>
        <authorList>
            <person name="Callol A."/>
            <person name="Pajuelo D."/>
            <person name="Ebbesson L."/>
            <person name="Teles M."/>
            <person name="MacKenzie S."/>
            <person name="Amaro C."/>
        </authorList>
    </citation>
    <scope>NUCLEOTIDE SEQUENCE</scope>
</reference>
<accession>A0A0E9RQJ4</accession>
<name>A0A0E9RQJ4_ANGAN</name>
<protein>
    <submittedName>
        <fullName evidence="1">Uncharacterized protein</fullName>
    </submittedName>
</protein>
<reference evidence="1" key="1">
    <citation type="submission" date="2014-11" db="EMBL/GenBank/DDBJ databases">
        <authorList>
            <person name="Amaro Gonzalez C."/>
        </authorList>
    </citation>
    <scope>NUCLEOTIDE SEQUENCE</scope>
</reference>